<sequence length="80" mass="9085">MPAATSTPCDEPGQQEIFYGFICCLKCNHTLCRRCAFMSVEKHEKGAEVKKEEEDDDESCKVKKEGKDDVKVKVEAKQEK</sequence>
<gene>
    <name evidence="1" type="ORF">PTRG_10699</name>
</gene>
<name>B2WL39_PYRTR</name>
<reference evidence="2" key="1">
    <citation type="journal article" date="2013" name="G3 (Bethesda)">
        <title>Comparative genomics of a plant-pathogenic fungus, Pyrenophora tritici-repentis, reveals transduplication and the impact of repeat elements on pathogenicity and population divergence.</title>
        <authorList>
            <person name="Manning V.A."/>
            <person name="Pandelova I."/>
            <person name="Dhillon B."/>
            <person name="Wilhelm L.J."/>
            <person name="Goodwin S.B."/>
            <person name="Berlin A.M."/>
            <person name="Figueroa M."/>
            <person name="Freitag M."/>
            <person name="Hane J.K."/>
            <person name="Henrissat B."/>
            <person name="Holman W.H."/>
            <person name="Kodira C.D."/>
            <person name="Martin J."/>
            <person name="Oliver R.P."/>
            <person name="Robbertse B."/>
            <person name="Schackwitz W."/>
            <person name="Schwartz D.C."/>
            <person name="Spatafora J.W."/>
            <person name="Turgeon B.G."/>
            <person name="Yandava C."/>
            <person name="Young S."/>
            <person name="Zhou S."/>
            <person name="Zeng Q."/>
            <person name="Grigoriev I.V."/>
            <person name="Ma L.-J."/>
            <person name="Ciuffetti L.M."/>
        </authorList>
    </citation>
    <scope>NUCLEOTIDE SEQUENCE [LARGE SCALE GENOMIC DNA]</scope>
    <source>
        <strain evidence="2">Pt-1C-BFP</strain>
    </source>
</reference>
<dbReference type="HOGENOM" id="CLU_181707_0_0_1"/>
<protein>
    <submittedName>
        <fullName evidence="1">Uncharacterized protein</fullName>
    </submittedName>
</protein>
<proteinExistence type="predicted"/>
<evidence type="ECO:0000313" key="2">
    <source>
        <dbReference type="Proteomes" id="UP000001471"/>
    </source>
</evidence>
<dbReference type="AlphaFoldDB" id="B2WL39"/>
<evidence type="ECO:0000313" key="1">
    <source>
        <dbReference type="EMBL" id="EDU43749.1"/>
    </source>
</evidence>
<dbReference type="OrthoDB" id="10450898at2759"/>
<dbReference type="Proteomes" id="UP000001471">
    <property type="component" value="Unassembled WGS sequence"/>
</dbReference>
<organism evidence="1 2">
    <name type="scientific">Pyrenophora tritici-repentis (strain Pt-1C-BFP)</name>
    <name type="common">Wheat tan spot fungus</name>
    <name type="synonym">Drechslera tritici-repentis</name>
    <dbReference type="NCBI Taxonomy" id="426418"/>
    <lineage>
        <taxon>Eukaryota</taxon>
        <taxon>Fungi</taxon>
        <taxon>Dikarya</taxon>
        <taxon>Ascomycota</taxon>
        <taxon>Pezizomycotina</taxon>
        <taxon>Dothideomycetes</taxon>
        <taxon>Pleosporomycetidae</taxon>
        <taxon>Pleosporales</taxon>
        <taxon>Pleosporineae</taxon>
        <taxon>Pleosporaceae</taxon>
        <taxon>Pyrenophora</taxon>
    </lineage>
</organism>
<dbReference type="InParanoid" id="B2WL39"/>
<accession>B2WL39</accession>
<dbReference type="EMBL" id="DS231628">
    <property type="protein sequence ID" value="EDU43749.1"/>
    <property type="molecule type" value="Genomic_DNA"/>
</dbReference>